<sequence>MNLFYKILNPAIACLLRGPLHGIVSGNLMLITFTGRKSGKTYTTPVRYVSKGADVLCFTAPAIPWWRNLVGGAEVDLLIGGKSGRYVATALVDEPERIRENLDHYFSVFPGDAMFYYLKLDRQKKLGPDALRKAMKNMVVIEAKKLP</sequence>
<dbReference type="AlphaFoldDB" id="A0A7Z7HP09"/>
<dbReference type="InterPro" id="IPR004378">
    <property type="entry name" value="F420H2_quin_Rdtase"/>
</dbReference>
<dbReference type="Pfam" id="PF04075">
    <property type="entry name" value="F420H2_quin_red"/>
    <property type="match status" value="1"/>
</dbReference>
<dbReference type="Proteomes" id="UP000242886">
    <property type="component" value="Chromosome SDENCHOL"/>
</dbReference>
<proteinExistence type="predicted"/>
<protein>
    <recommendedName>
        <fullName evidence="3">Nitroreductase family deazaflavin-dependent oxidoreductase</fullName>
    </recommendedName>
</protein>
<name>A0A7Z7HP09_9PROT</name>
<dbReference type="RefSeq" id="WP_172954974.1">
    <property type="nucleotide sequence ID" value="NZ_LT837803.1"/>
</dbReference>
<dbReference type="Gene3D" id="2.30.110.10">
    <property type="entry name" value="Electron Transport, Fmn-binding Protein, Chain A"/>
    <property type="match status" value="1"/>
</dbReference>
<accession>A0A7Z7HP09</accession>
<evidence type="ECO:0000313" key="1">
    <source>
        <dbReference type="EMBL" id="SMB21950.1"/>
    </source>
</evidence>
<evidence type="ECO:0000313" key="2">
    <source>
        <dbReference type="Proteomes" id="UP000242886"/>
    </source>
</evidence>
<gene>
    <name evidence="1" type="ORF">SDENCHOL_10449</name>
</gene>
<dbReference type="InterPro" id="IPR012349">
    <property type="entry name" value="Split_barrel_FMN-bd"/>
</dbReference>
<organism evidence="1 2">
    <name type="scientific">Sterolibacterium denitrificans</name>
    <dbReference type="NCBI Taxonomy" id="157592"/>
    <lineage>
        <taxon>Bacteria</taxon>
        <taxon>Pseudomonadati</taxon>
        <taxon>Pseudomonadota</taxon>
        <taxon>Betaproteobacteria</taxon>
        <taxon>Nitrosomonadales</taxon>
        <taxon>Sterolibacteriaceae</taxon>
        <taxon>Sterolibacterium</taxon>
    </lineage>
</organism>
<dbReference type="EMBL" id="LT837803">
    <property type="protein sequence ID" value="SMB21950.1"/>
    <property type="molecule type" value="Genomic_DNA"/>
</dbReference>
<reference evidence="1" key="1">
    <citation type="submission" date="2017-03" db="EMBL/GenBank/DDBJ databases">
        <authorList>
            <consortium name="AG Boll"/>
        </authorList>
    </citation>
    <scope>NUCLEOTIDE SEQUENCE [LARGE SCALE GENOMIC DNA]</scope>
    <source>
        <strain evidence="1">Chol</strain>
    </source>
</reference>
<dbReference type="GO" id="GO:0016491">
    <property type="term" value="F:oxidoreductase activity"/>
    <property type="evidence" value="ECO:0007669"/>
    <property type="project" value="InterPro"/>
</dbReference>
<keyword evidence="2" id="KW-1185">Reference proteome</keyword>
<evidence type="ECO:0008006" key="3">
    <source>
        <dbReference type="Google" id="ProtNLM"/>
    </source>
</evidence>